<protein>
    <recommendedName>
        <fullName evidence="9">Phosphoheptose isomerase</fullName>
        <ecNumber evidence="9">5.3.1.28</ecNumber>
    </recommendedName>
    <alternativeName>
        <fullName evidence="9">Sedoheptulose 7-phosphate isomerase</fullName>
    </alternativeName>
</protein>
<evidence type="ECO:0000256" key="3">
    <source>
        <dbReference type="ARBA" id="ARBA00009894"/>
    </source>
</evidence>
<keyword evidence="5 9" id="KW-0479">Metal-binding</keyword>
<evidence type="ECO:0000256" key="8">
    <source>
        <dbReference type="ARBA" id="ARBA00023277"/>
    </source>
</evidence>
<comment type="caution">
    <text evidence="11">The sequence shown here is derived from an EMBL/GenBank/DDBJ whole genome shotgun (WGS) entry which is preliminary data.</text>
</comment>
<dbReference type="EMBL" id="MAAO01000004">
    <property type="protein sequence ID" value="OUR98920.1"/>
    <property type="molecule type" value="Genomic_DNA"/>
</dbReference>
<dbReference type="GO" id="GO:0097367">
    <property type="term" value="F:carbohydrate derivative binding"/>
    <property type="evidence" value="ECO:0007669"/>
    <property type="project" value="InterPro"/>
</dbReference>
<feature type="binding site" evidence="9">
    <location>
        <begin position="133"/>
        <end position="135"/>
    </location>
    <ligand>
        <name>substrate</name>
    </ligand>
</feature>
<comment type="subcellular location">
    <subcellularLocation>
        <location evidence="2 9">Cytoplasm</location>
    </subcellularLocation>
</comment>
<evidence type="ECO:0000313" key="11">
    <source>
        <dbReference type="EMBL" id="OUR98920.1"/>
    </source>
</evidence>
<dbReference type="Proteomes" id="UP000196531">
    <property type="component" value="Unassembled WGS sequence"/>
</dbReference>
<feature type="binding site" evidence="9">
    <location>
        <position position="185"/>
    </location>
    <ligand>
        <name>Zn(2+)</name>
        <dbReference type="ChEBI" id="CHEBI:29105"/>
    </ligand>
</feature>
<comment type="pathway">
    <text evidence="9">Carbohydrate biosynthesis; D-glycero-D-manno-heptose 7-phosphate biosynthesis; D-glycero-alpha-D-manno-heptose 7-phosphate and D-glycero-beta-D-manno-heptose 7-phosphate from sedoheptulose 7-phosphate: step 1/1.</text>
</comment>
<comment type="cofactor">
    <cofactor evidence="9">
        <name>Zn(2+)</name>
        <dbReference type="ChEBI" id="CHEBI:29105"/>
    </cofactor>
    <text evidence="9">Binds 1 zinc ion per subunit.</text>
</comment>
<dbReference type="InterPro" id="IPR001347">
    <property type="entry name" value="SIS_dom"/>
</dbReference>
<dbReference type="HAMAP" id="MF_00067">
    <property type="entry name" value="GmhA"/>
    <property type="match status" value="1"/>
</dbReference>
<comment type="function">
    <text evidence="9">Catalyzes the isomerization of sedoheptulose 7-phosphate in D-glycero-D-manno-heptose 7-phosphate.</text>
</comment>
<dbReference type="PANTHER" id="PTHR30390">
    <property type="entry name" value="SEDOHEPTULOSE 7-PHOSPHATE ISOMERASE / DNAA INITIATOR-ASSOCIATING FACTOR FOR REPLICATION INITIATION"/>
    <property type="match status" value="1"/>
</dbReference>
<feature type="binding site" evidence="9">
    <location>
        <begin position="66"/>
        <end position="68"/>
    </location>
    <ligand>
        <name>substrate</name>
    </ligand>
</feature>
<reference evidence="12" key="1">
    <citation type="journal article" date="2017" name="Proc. Natl. Acad. Sci. U.S.A.">
        <title>Simulation of Deepwater Horizon oil plume reveals substrate specialization within a complex community of hydrocarbon-degraders.</title>
        <authorList>
            <person name="Hu P."/>
            <person name="Dubinsky E.A."/>
            <person name="Probst A.J."/>
            <person name="Wang J."/>
            <person name="Sieber C.M.K."/>
            <person name="Tom L.M."/>
            <person name="Gardinali P."/>
            <person name="Banfield J.F."/>
            <person name="Atlas R.M."/>
            <person name="Andersen G.L."/>
        </authorList>
    </citation>
    <scope>NUCLEOTIDE SEQUENCE [LARGE SCALE GENOMIC DNA]</scope>
</reference>
<feature type="binding site" evidence="9">
    <location>
        <position position="79"/>
    </location>
    <ligand>
        <name>Zn(2+)</name>
        <dbReference type="ChEBI" id="CHEBI:29105"/>
    </ligand>
</feature>
<keyword evidence="4 9" id="KW-0963">Cytoplasm</keyword>
<comment type="similarity">
    <text evidence="3 9">Belongs to the SIS family. GmhA subfamily.</text>
</comment>
<comment type="catalytic activity">
    <reaction evidence="1 9">
        <text>2 D-sedoheptulose 7-phosphate = D-glycero-alpha-D-manno-heptose 7-phosphate + D-glycero-beta-D-manno-heptose 7-phosphate</text>
        <dbReference type="Rhea" id="RHEA:27489"/>
        <dbReference type="ChEBI" id="CHEBI:57483"/>
        <dbReference type="ChEBI" id="CHEBI:60203"/>
        <dbReference type="ChEBI" id="CHEBI:60204"/>
        <dbReference type="EC" id="5.3.1.28"/>
    </reaction>
</comment>
<keyword evidence="7 9" id="KW-0413">Isomerase</keyword>
<feature type="binding site" evidence="9">
    <location>
        <position position="79"/>
    </location>
    <ligand>
        <name>substrate</name>
    </ligand>
</feature>
<evidence type="ECO:0000256" key="4">
    <source>
        <dbReference type="ARBA" id="ARBA00022490"/>
    </source>
</evidence>
<evidence type="ECO:0000256" key="1">
    <source>
        <dbReference type="ARBA" id="ARBA00000348"/>
    </source>
</evidence>
<feature type="binding site" evidence="9">
    <location>
        <position position="185"/>
    </location>
    <ligand>
        <name>substrate</name>
    </ligand>
</feature>
<gene>
    <name evidence="9" type="primary">gmhA</name>
    <name evidence="11" type="ORF">A9Q84_05775</name>
</gene>
<evidence type="ECO:0000256" key="6">
    <source>
        <dbReference type="ARBA" id="ARBA00022833"/>
    </source>
</evidence>
<evidence type="ECO:0000256" key="2">
    <source>
        <dbReference type="ARBA" id="ARBA00004496"/>
    </source>
</evidence>
<evidence type="ECO:0000259" key="10">
    <source>
        <dbReference type="PROSITE" id="PS51464"/>
    </source>
</evidence>
<dbReference type="InterPro" id="IPR004515">
    <property type="entry name" value="Phosphoheptose_Isoase"/>
</dbReference>
<keyword evidence="6 9" id="KW-0862">Zinc</keyword>
<feature type="domain" description="SIS" evidence="10">
    <location>
        <begin position="51"/>
        <end position="208"/>
    </location>
</feature>
<feature type="binding site" evidence="9">
    <location>
        <position position="138"/>
    </location>
    <ligand>
        <name>substrate</name>
    </ligand>
</feature>
<organism evidence="11 12">
    <name type="scientific">Halobacteriovorax marinus</name>
    <dbReference type="NCBI Taxonomy" id="97084"/>
    <lineage>
        <taxon>Bacteria</taxon>
        <taxon>Pseudomonadati</taxon>
        <taxon>Bdellovibrionota</taxon>
        <taxon>Bacteriovoracia</taxon>
        <taxon>Bacteriovoracales</taxon>
        <taxon>Halobacteriovoraceae</taxon>
        <taxon>Halobacteriovorax</taxon>
    </lineage>
</organism>
<sequence>MFKRKSYFRFFLEITLSNFIKESLIEAKEVLETFINNDQNIVAMESAIESFINTLNSGGRIYSCGNGGSMCDSMHFAEELTGRYRKDRRALAAISFSDPSHMSCVGNDFGYDAIFSKMVEAFGQPGDSLLAISTSGNSANVINAVNEAKKLGVTTIGLLGKDGGELKALVDIPIIVESKLTDRIQEVHIKIIHNFIQGIERKLFPEHY</sequence>
<accession>A0A1Y5FB41</accession>
<dbReference type="InterPro" id="IPR046348">
    <property type="entry name" value="SIS_dom_sf"/>
</dbReference>
<dbReference type="GO" id="GO:2001061">
    <property type="term" value="P:D-glycero-D-manno-heptose 7-phosphate biosynthetic process"/>
    <property type="evidence" value="ECO:0007669"/>
    <property type="project" value="UniProtKB-UniPathway"/>
</dbReference>
<feature type="binding site" evidence="9">
    <location>
        <begin position="107"/>
        <end position="108"/>
    </location>
    <ligand>
        <name>substrate</name>
    </ligand>
</feature>
<dbReference type="SUPFAM" id="SSF53697">
    <property type="entry name" value="SIS domain"/>
    <property type="match status" value="1"/>
</dbReference>
<name>A0A1Y5FB41_9BACT</name>
<comment type="miscellaneous">
    <text evidence="9">The reaction produces a racemic mixture of D-glycero-alpha-D-manno-heptose 7-phosphate and D-glycero-beta-D-manno-heptose 7-phosphate.</text>
</comment>
<dbReference type="Gene3D" id="3.40.50.10490">
    <property type="entry name" value="Glucose-6-phosphate isomerase like protein, domain 1"/>
    <property type="match status" value="1"/>
</dbReference>
<dbReference type="CDD" id="cd05006">
    <property type="entry name" value="SIS_GmhA"/>
    <property type="match status" value="1"/>
</dbReference>
<dbReference type="GO" id="GO:0008270">
    <property type="term" value="F:zinc ion binding"/>
    <property type="evidence" value="ECO:0007669"/>
    <property type="project" value="UniProtKB-UniRule"/>
</dbReference>
<evidence type="ECO:0000313" key="12">
    <source>
        <dbReference type="Proteomes" id="UP000196531"/>
    </source>
</evidence>
<keyword evidence="8 9" id="KW-0119">Carbohydrate metabolism</keyword>
<dbReference type="EC" id="5.3.1.28" evidence="9"/>
<dbReference type="GO" id="GO:0005975">
    <property type="term" value="P:carbohydrate metabolic process"/>
    <property type="evidence" value="ECO:0007669"/>
    <property type="project" value="UniProtKB-UniRule"/>
</dbReference>
<proteinExistence type="inferred from homology"/>
<dbReference type="GO" id="GO:0005737">
    <property type="term" value="C:cytoplasm"/>
    <property type="evidence" value="ECO:0007669"/>
    <property type="project" value="UniProtKB-SubCell"/>
</dbReference>
<evidence type="ECO:0000256" key="5">
    <source>
        <dbReference type="ARBA" id="ARBA00022723"/>
    </source>
</evidence>
<dbReference type="InterPro" id="IPR050099">
    <property type="entry name" value="SIS_GmhA/DiaA_subfam"/>
</dbReference>
<dbReference type="Pfam" id="PF13580">
    <property type="entry name" value="SIS_2"/>
    <property type="match status" value="1"/>
</dbReference>
<feature type="binding site" evidence="9">
    <location>
        <position position="193"/>
    </location>
    <ligand>
        <name>Zn(2+)</name>
        <dbReference type="ChEBI" id="CHEBI:29105"/>
    </ligand>
</feature>
<dbReference type="UniPathway" id="UPA00041">
    <property type="reaction ID" value="UER00436"/>
</dbReference>
<evidence type="ECO:0000256" key="9">
    <source>
        <dbReference type="HAMAP-Rule" id="MF_00067"/>
    </source>
</evidence>
<dbReference type="AlphaFoldDB" id="A0A1Y5FB41"/>
<dbReference type="NCBIfam" id="TIGR00441">
    <property type="entry name" value="gmhA"/>
    <property type="match status" value="1"/>
</dbReference>
<evidence type="ECO:0000256" key="7">
    <source>
        <dbReference type="ARBA" id="ARBA00023235"/>
    </source>
</evidence>
<dbReference type="InterPro" id="IPR035461">
    <property type="entry name" value="GmhA/DiaA"/>
</dbReference>
<dbReference type="GO" id="GO:0008968">
    <property type="term" value="F:D-sedoheptulose 7-phosphate isomerase activity"/>
    <property type="evidence" value="ECO:0007669"/>
    <property type="project" value="UniProtKB-UniRule"/>
</dbReference>
<feature type="binding site" evidence="9">
    <location>
        <position position="75"/>
    </location>
    <ligand>
        <name>Zn(2+)</name>
        <dbReference type="ChEBI" id="CHEBI:29105"/>
    </ligand>
</feature>
<dbReference type="PROSITE" id="PS51464">
    <property type="entry name" value="SIS"/>
    <property type="match status" value="1"/>
</dbReference>
<dbReference type="PANTHER" id="PTHR30390:SF7">
    <property type="entry name" value="PHOSPHOHEPTOSE ISOMERASE"/>
    <property type="match status" value="1"/>
</dbReference>